<dbReference type="Pfam" id="PF01011">
    <property type="entry name" value="PQQ"/>
    <property type="match status" value="1"/>
</dbReference>
<dbReference type="AlphaFoldDB" id="A0A1G6K8W9"/>
<sequence>METTFEVMPLKIANRLFLCTPHQDVVALDATTGAELWRHDTRLLDGLALQHLTGRGLAYAADLPPGTAPAPDPARLQAARTTVPNLPVAAETARTTDCAARLFLPTADGRLVALDPESGAVCRDFGGGTGQVNLWANMPNVRPGAYYSTSPPVVAGGLVTRQSHHCTTPPNRQAAVDRFVAQARDNTQYAKDDPAKALFCFPDSS</sequence>
<dbReference type="SUPFAM" id="SSF50998">
    <property type="entry name" value="Quinoprotein alcohol dehydrogenase-like"/>
    <property type="match status" value="1"/>
</dbReference>
<accession>A0A1G6K8W9</accession>
<gene>
    <name evidence="2" type="ORF">SAMN04487779_1001433</name>
</gene>
<protein>
    <submittedName>
        <fullName evidence="2">PQQ-like domain-containing protein</fullName>
    </submittedName>
</protein>
<name>A0A1G6K8W9_9PROT</name>
<dbReference type="Gene3D" id="2.140.10.10">
    <property type="entry name" value="Quinoprotein alcohol dehydrogenase-like superfamily"/>
    <property type="match status" value="1"/>
</dbReference>
<dbReference type="InterPro" id="IPR011047">
    <property type="entry name" value="Quinoprotein_ADH-like_sf"/>
</dbReference>
<evidence type="ECO:0000259" key="1">
    <source>
        <dbReference type="Pfam" id="PF01011"/>
    </source>
</evidence>
<feature type="domain" description="Pyrrolo-quinoline quinone repeat" evidence="1">
    <location>
        <begin position="2"/>
        <end position="160"/>
    </location>
</feature>
<organism evidence="2 3">
    <name type="scientific">Belnapia rosea</name>
    <dbReference type="NCBI Taxonomy" id="938405"/>
    <lineage>
        <taxon>Bacteria</taxon>
        <taxon>Pseudomonadati</taxon>
        <taxon>Pseudomonadota</taxon>
        <taxon>Alphaproteobacteria</taxon>
        <taxon>Acetobacterales</taxon>
        <taxon>Roseomonadaceae</taxon>
        <taxon>Belnapia</taxon>
    </lineage>
</organism>
<evidence type="ECO:0000313" key="2">
    <source>
        <dbReference type="EMBL" id="SDC27512.1"/>
    </source>
</evidence>
<dbReference type="EMBL" id="FMZX01000001">
    <property type="protein sequence ID" value="SDC27512.1"/>
    <property type="molecule type" value="Genomic_DNA"/>
</dbReference>
<reference evidence="2 3" key="1">
    <citation type="submission" date="2016-10" db="EMBL/GenBank/DDBJ databases">
        <authorList>
            <person name="de Groot N.N."/>
        </authorList>
    </citation>
    <scope>NUCLEOTIDE SEQUENCE [LARGE SCALE GENOMIC DNA]</scope>
    <source>
        <strain evidence="2 3">CPCC 100156</strain>
    </source>
</reference>
<dbReference type="InterPro" id="IPR002372">
    <property type="entry name" value="PQQ_rpt_dom"/>
</dbReference>
<dbReference type="Proteomes" id="UP000198925">
    <property type="component" value="Unassembled WGS sequence"/>
</dbReference>
<keyword evidence="3" id="KW-1185">Reference proteome</keyword>
<evidence type="ECO:0000313" key="3">
    <source>
        <dbReference type="Proteomes" id="UP000198925"/>
    </source>
</evidence>
<proteinExistence type="predicted"/>